<dbReference type="PANTHER" id="PTHR24074">
    <property type="entry name" value="CO-CHAPERONE PROTEIN DJLA"/>
    <property type="match status" value="1"/>
</dbReference>
<dbReference type="SUPFAM" id="SSF46565">
    <property type="entry name" value="Chaperone J-domain"/>
    <property type="match status" value="1"/>
</dbReference>
<dbReference type="InterPro" id="IPR036869">
    <property type="entry name" value="J_dom_sf"/>
</dbReference>
<comment type="caution">
    <text evidence="3">The sequence shown here is derived from an EMBL/GenBank/DDBJ whole genome shotgun (WGS) entry which is preliminary data.</text>
</comment>
<dbReference type="InterPro" id="IPR001623">
    <property type="entry name" value="DnaJ_domain"/>
</dbReference>
<name>A0AA36MNY4_9DINO</name>
<protein>
    <recommendedName>
        <fullName evidence="2">J domain-containing protein</fullName>
    </recommendedName>
</protein>
<evidence type="ECO:0000256" key="1">
    <source>
        <dbReference type="SAM" id="MobiDB-lite"/>
    </source>
</evidence>
<dbReference type="EMBL" id="CAUJNA010000291">
    <property type="protein sequence ID" value="CAJ1374970.1"/>
    <property type="molecule type" value="Genomic_DNA"/>
</dbReference>
<evidence type="ECO:0000259" key="2">
    <source>
        <dbReference type="PROSITE" id="PS50076"/>
    </source>
</evidence>
<evidence type="ECO:0000313" key="4">
    <source>
        <dbReference type="Proteomes" id="UP001178507"/>
    </source>
</evidence>
<reference evidence="3" key="1">
    <citation type="submission" date="2023-08" db="EMBL/GenBank/DDBJ databases">
        <authorList>
            <person name="Chen Y."/>
            <person name="Shah S."/>
            <person name="Dougan E. K."/>
            <person name="Thang M."/>
            <person name="Chan C."/>
        </authorList>
    </citation>
    <scope>NUCLEOTIDE SEQUENCE</scope>
</reference>
<proteinExistence type="predicted"/>
<evidence type="ECO:0000313" key="3">
    <source>
        <dbReference type="EMBL" id="CAJ1374970.1"/>
    </source>
</evidence>
<feature type="domain" description="J" evidence="2">
    <location>
        <begin position="3"/>
        <end position="56"/>
    </location>
</feature>
<dbReference type="CDD" id="cd06257">
    <property type="entry name" value="DnaJ"/>
    <property type="match status" value="1"/>
</dbReference>
<dbReference type="Pfam" id="PF00226">
    <property type="entry name" value="DnaJ"/>
    <property type="match status" value="1"/>
</dbReference>
<sequence>MLSPYGVLGLAPGCSEEQLRAAYKRKVLETHPDKGGSVDSFRKVQTAYEALVKDLPKLNAAASFTPASFTPPKTSFPFARTFDDIFANFAHPPAPDPAPMAAKEFGRKRRRTMEETIEMAFASIPKVMRPPNLARSAPSSARSSVPAPKPRPKAKAKTVGEQLGMKRRLGVKTPLLSLRQWNLQQKNRWGASSRLAFGCHETLC</sequence>
<dbReference type="Proteomes" id="UP001178507">
    <property type="component" value="Unassembled WGS sequence"/>
</dbReference>
<feature type="compositionally biased region" description="Low complexity" evidence="1">
    <location>
        <begin position="129"/>
        <end position="146"/>
    </location>
</feature>
<keyword evidence="4" id="KW-1185">Reference proteome</keyword>
<accession>A0AA36MNY4</accession>
<dbReference type="AlphaFoldDB" id="A0AA36MNY4"/>
<dbReference type="InterPro" id="IPR050817">
    <property type="entry name" value="DjlA_DnaK_co-chaperone"/>
</dbReference>
<feature type="region of interest" description="Disordered" evidence="1">
    <location>
        <begin position="129"/>
        <end position="162"/>
    </location>
</feature>
<organism evidence="3 4">
    <name type="scientific">Effrenium voratum</name>
    <dbReference type="NCBI Taxonomy" id="2562239"/>
    <lineage>
        <taxon>Eukaryota</taxon>
        <taxon>Sar</taxon>
        <taxon>Alveolata</taxon>
        <taxon>Dinophyceae</taxon>
        <taxon>Suessiales</taxon>
        <taxon>Symbiodiniaceae</taxon>
        <taxon>Effrenium</taxon>
    </lineage>
</organism>
<dbReference type="Gene3D" id="1.10.287.110">
    <property type="entry name" value="DnaJ domain"/>
    <property type="match status" value="1"/>
</dbReference>
<dbReference type="PROSITE" id="PS50076">
    <property type="entry name" value="DNAJ_2"/>
    <property type="match status" value="1"/>
</dbReference>
<gene>
    <name evidence="3" type="ORF">EVOR1521_LOCUS4375</name>
</gene>
<dbReference type="SMART" id="SM00271">
    <property type="entry name" value="DnaJ"/>
    <property type="match status" value="1"/>
</dbReference>